<proteinExistence type="predicted"/>
<dbReference type="HOGENOM" id="CLU_2320314_0_0_1"/>
<dbReference type="RefSeq" id="XP_040627587.1">
    <property type="nucleotide sequence ID" value="XM_040768726.1"/>
</dbReference>
<reference evidence="2 3" key="1">
    <citation type="journal article" date="2012" name="Science">
        <title>The Paleozoic origin of enzymatic lignin decomposition reconstructed from 31 fungal genomes.</title>
        <authorList>
            <person name="Floudas D."/>
            <person name="Binder M."/>
            <person name="Riley R."/>
            <person name="Barry K."/>
            <person name="Blanchette R.A."/>
            <person name="Henrissat B."/>
            <person name="Martinez A.T."/>
            <person name="Otillar R."/>
            <person name="Spatafora J.W."/>
            <person name="Yadav J.S."/>
            <person name="Aerts A."/>
            <person name="Benoit I."/>
            <person name="Boyd A."/>
            <person name="Carlson A."/>
            <person name="Copeland A."/>
            <person name="Coutinho P.M."/>
            <person name="de Vries R.P."/>
            <person name="Ferreira P."/>
            <person name="Findley K."/>
            <person name="Foster B."/>
            <person name="Gaskell J."/>
            <person name="Glotzer D."/>
            <person name="Gorecki P."/>
            <person name="Heitman J."/>
            <person name="Hesse C."/>
            <person name="Hori C."/>
            <person name="Igarashi K."/>
            <person name="Jurgens J.A."/>
            <person name="Kallen N."/>
            <person name="Kersten P."/>
            <person name="Kohler A."/>
            <person name="Kuees U."/>
            <person name="Kumar T.K.A."/>
            <person name="Kuo A."/>
            <person name="LaButti K."/>
            <person name="Larrondo L.F."/>
            <person name="Lindquist E."/>
            <person name="Ling A."/>
            <person name="Lombard V."/>
            <person name="Lucas S."/>
            <person name="Lundell T."/>
            <person name="Martin R."/>
            <person name="McLaughlin D.J."/>
            <person name="Morgenstern I."/>
            <person name="Morin E."/>
            <person name="Murat C."/>
            <person name="Nagy L.G."/>
            <person name="Nolan M."/>
            <person name="Ohm R.A."/>
            <person name="Patyshakuliyeva A."/>
            <person name="Rokas A."/>
            <person name="Ruiz-Duenas F.J."/>
            <person name="Sabat G."/>
            <person name="Salamov A."/>
            <person name="Samejima M."/>
            <person name="Schmutz J."/>
            <person name="Slot J.C."/>
            <person name="St John F."/>
            <person name="Stenlid J."/>
            <person name="Sun H."/>
            <person name="Sun S."/>
            <person name="Syed K."/>
            <person name="Tsang A."/>
            <person name="Wiebenga A."/>
            <person name="Young D."/>
            <person name="Pisabarro A."/>
            <person name="Eastwood D.C."/>
            <person name="Martin F."/>
            <person name="Cullen D."/>
            <person name="Grigoriev I.V."/>
            <person name="Hibbett D.S."/>
        </authorList>
    </citation>
    <scope>NUCLEOTIDE SEQUENCE [LARGE SCALE GENOMIC DNA]</scope>
    <source>
        <strain evidence="2 3">DJM-731 SS1</strain>
    </source>
</reference>
<evidence type="ECO:0000313" key="2">
    <source>
        <dbReference type="EMBL" id="EJU00690.1"/>
    </source>
</evidence>
<accession>M5FY31</accession>
<dbReference type="AlphaFoldDB" id="M5FY31"/>
<sequence>MAAEKVYEESDQGLNLVSELVCDLDQQATRSILTMRFFAALVAMLSVVPFKVQAAAVKRTNFGMDTFLTPSTVCPTSVGECFGASNGESFLSFDIHCFS</sequence>
<dbReference type="GeneID" id="63683788"/>
<keyword evidence="3" id="KW-1185">Reference proteome</keyword>
<evidence type="ECO:0000313" key="3">
    <source>
        <dbReference type="Proteomes" id="UP000030653"/>
    </source>
</evidence>
<name>M5FY31_DACPD</name>
<keyword evidence="1" id="KW-0812">Transmembrane</keyword>
<gene>
    <name evidence="2" type="ORF">DACRYDRAFT_108757</name>
</gene>
<protein>
    <submittedName>
        <fullName evidence="2">Uncharacterized protein</fullName>
    </submittedName>
</protein>
<keyword evidence="1" id="KW-1133">Transmembrane helix</keyword>
<dbReference type="Proteomes" id="UP000030653">
    <property type="component" value="Unassembled WGS sequence"/>
</dbReference>
<evidence type="ECO:0000256" key="1">
    <source>
        <dbReference type="SAM" id="Phobius"/>
    </source>
</evidence>
<organism evidence="2 3">
    <name type="scientific">Dacryopinax primogenitus (strain DJM 731)</name>
    <name type="common">Brown rot fungus</name>
    <dbReference type="NCBI Taxonomy" id="1858805"/>
    <lineage>
        <taxon>Eukaryota</taxon>
        <taxon>Fungi</taxon>
        <taxon>Dikarya</taxon>
        <taxon>Basidiomycota</taxon>
        <taxon>Agaricomycotina</taxon>
        <taxon>Dacrymycetes</taxon>
        <taxon>Dacrymycetales</taxon>
        <taxon>Dacrymycetaceae</taxon>
        <taxon>Dacryopinax</taxon>
    </lineage>
</organism>
<feature type="transmembrane region" description="Helical" evidence="1">
    <location>
        <begin position="33"/>
        <end position="52"/>
    </location>
</feature>
<keyword evidence="1" id="KW-0472">Membrane</keyword>
<dbReference type="EMBL" id="JH795866">
    <property type="protein sequence ID" value="EJU00690.1"/>
    <property type="molecule type" value="Genomic_DNA"/>
</dbReference>